<dbReference type="GO" id="GO:0004534">
    <property type="term" value="F:5'-3' RNA exonuclease activity"/>
    <property type="evidence" value="ECO:0007669"/>
    <property type="project" value="TreeGrafter"/>
</dbReference>
<accession>H5Y4D5</accession>
<dbReference type="eggNOG" id="COG0613">
    <property type="taxonomic scope" value="Bacteria"/>
</dbReference>
<dbReference type="InterPro" id="IPR052018">
    <property type="entry name" value="PHP_domain"/>
</dbReference>
<dbReference type="RefSeq" id="WP_007784133.1">
    <property type="nucleotide sequence ID" value="NZ_CM001441.1"/>
</dbReference>
<name>H5Y4D5_9FIRM</name>
<gene>
    <name evidence="2" type="ORF">DesyoDRAFT_2916</name>
</gene>
<proteinExistence type="predicted"/>
<dbReference type="SMART" id="SM00481">
    <property type="entry name" value="POLIIIAc"/>
    <property type="match status" value="1"/>
</dbReference>
<dbReference type="Gene3D" id="3.20.20.140">
    <property type="entry name" value="Metal-dependent hydrolases"/>
    <property type="match status" value="1"/>
</dbReference>
<dbReference type="CDD" id="cd07438">
    <property type="entry name" value="PHP_HisPPase_AMP"/>
    <property type="match status" value="1"/>
</dbReference>
<reference evidence="2 3" key="1">
    <citation type="submission" date="2011-11" db="EMBL/GenBank/DDBJ databases">
        <title>The Noncontiguous Finished genome of Desulfosporosinus youngiae DSM 17734.</title>
        <authorList>
            <consortium name="US DOE Joint Genome Institute (JGI-PGF)"/>
            <person name="Lucas S."/>
            <person name="Han J."/>
            <person name="Lapidus A."/>
            <person name="Cheng J.-F."/>
            <person name="Goodwin L."/>
            <person name="Pitluck S."/>
            <person name="Peters L."/>
            <person name="Ovchinnikova G."/>
            <person name="Lu M."/>
            <person name="Land M.L."/>
            <person name="Hauser L."/>
            <person name="Pester M."/>
            <person name="Spring S."/>
            <person name="Ollivier B."/>
            <person name="Rattei T."/>
            <person name="Klenk H.-P."/>
            <person name="Wagner M."/>
            <person name="Loy A."/>
            <person name="Woyke T.J."/>
        </authorList>
    </citation>
    <scope>NUCLEOTIDE SEQUENCE [LARGE SCALE GENOMIC DNA]</scope>
    <source>
        <strain evidence="2 3">DSM 17734</strain>
    </source>
</reference>
<dbReference type="Proteomes" id="UP000005104">
    <property type="component" value="Chromosome"/>
</dbReference>
<evidence type="ECO:0000313" key="3">
    <source>
        <dbReference type="Proteomes" id="UP000005104"/>
    </source>
</evidence>
<dbReference type="EMBL" id="CM001441">
    <property type="protein sequence ID" value="EHQ89963.1"/>
    <property type="molecule type" value="Genomic_DNA"/>
</dbReference>
<feature type="domain" description="Polymerase/histidinol phosphatase N-terminal" evidence="1">
    <location>
        <begin position="2"/>
        <end position="67"/>
    </location>
</feature>
<keyword evidence="3" id="KW-1185">Reference proteome</keyword>
<organism evidence="2 3">
    <name type="scientific">Desulfosporosinus youngiae DSM 17734</name>
    <dbReference type="NCBI Taxonomy" id="768710"/>
    <lineage>
        <taxon>Bacteria</taxon>
        <taxon>Bacillati</taxon>
        <taxon>Bacillota</taxon>
        <taxon>Clostridia</taxon>
        <taxon>Eubacteriales</taxon>
        <taxon>Desulfitobacteriaceae</taxon>
        <taxon>Desulfosporosinus</taxon>
    </lineage>
</organism>
<dbReference type="InterPro" id="IPR004013">
    <property type="entry name" value="PHP_dom"/>
</dbReference>
<evidence type="ECO:0000259" key="1">
    <source>
        <dbReference type="SMART" id="SM00481"/>
    </source>
</evidence>
<dbReference type="PANTHER" id="PTHR42924:SF3">
    <property type="entry name" value="POLYMERASE_HISTIDINOL PHOSPHATASE N-TERMINAL DOMAIN-CONTAINING PROTEIN"/>
    <property type="match status" value="1"/>
</dbReference>
<protein>
    <submittedName>
        <fullName evidence="2">Putative metal-dependent phosphoesterase, PHP family</fullName>
    </submittedName>
</protein>
<sequence>MIDLHVHTKISDNSLSTKEVIRLAKEKGLTHIAITDHDTTIGLPEAINLGREIGIGIVPGIELSAYDFRRNKRVHILGLYIEPGHPALDRLCTPLLQSRNQTSQEMVQRISSAGYDISWEDVQHYRGGTGVFKQHIMHALLDKGYCESIYCDLYKTLFQRGNPPESRGIAYIPLVYLDVRAAILAVRKAGGVPVLAHPGQFANFEGIDEWVELGLEGIEVFHPTHNQDHRQISLEFAQKHKLVITGGSDFHGFYGEKPVELGCPELEVKCLYELLARKEGWRLL</sequence>
<dbReference type="Pfam" id="PF02811">
    <property type="entry name" value="PHP"/>
    <property type="match status" value="1"/>
</dbReference>
<dbReference type="GO" id="GO:0035312">
    <property type="term" value="F:5'-3' DNA exonuclease activity"/>
    <property type="evidence" value="ECO:0007669"/>
    <property type="project" value="TreeGrafter"/>
</dbReference>
<dbReference type="HOGENOM" id="CLU_067347_1_0_9"/>
<dbReference type="InterPro" id="IPR003141">
    <property type="entry name" value="Pol/His_phosphatase_N"/>
</dbReference>
<dbReference type="OrthoDB" id="9804333at2"/>
<dbReference type="Gene3D" id="1.10.150.650">
    <property type="match status" value="1"/>
</dbReference>
<dbReference type="SUPFAM" id="SSF89550">
    <property type="entry name" value="PHP domain-like"/>
    <property type="match status" value="1"/>
</dbReference>
<dbReference type="AlphaFoldDB" id="H5Y4D5"/>
<evidence type="ECO:0000313" key="2">
    <source>
        <dbReference type="EMBL" id="EHQ89963.1"/>
    </source>
</evidence>
<dbReference type="PANTHER" id="PTHR42924">
    <property type="entry name" value="EXONUCLEASE"/>
    <property type="match status" value="1"/>
</dbReference>
<dbReference type="STRING" id="768710.DesyoDRAFT_2916"/>
<dbReference type="InterPro" id="IPR016195">
    <property type="entry name" value="Pol/histidinol_Pase-like"/>
</dbReference>